<evidence type="ECO:0000313" key="8">
    <source>
        <dbReference type="Proteomes" id="UP001055658"/>
    </source>
</evidence>
<dbReference type="PANTHER" id="PTHR30086:SF20">
    <property type="entry name" value="ARGININE EXPORTER PROTEIN ARGO-RELATED"/>
    <property type="match status" value="1"/>
</dbReference>
<feature type="transmembrane region" description="Helical" evidence="6">
    <location>
        <begin position="44"/>
        <end position="65"/>
    </location>
</feature>
<evidence type="ECO:0000256" key="6">
    <source>
        <dbReference type="SAM" id="Phobius"/>
    </source>
</evidence>
<dbReference type="InterPro" id="IPR001123">
    <property type="entry name" value="LeuE-type"/>
</dbReference>
<dbReference type="Proteomes" id="UP001055658">
    <property type="component" value="Chromosome"/>
</dbReference>
<keyword evidence="8" id="KW-1185">Reference proteome</keyword>
<feature type="transmembrane region" description="Helical" evidence="6">
    <location>
        <begin position="143"/>
        <end position="168"/>
    </location>
</feature>
<name>A0ABY4VF77_9GAMM</name>
<evidence type="ECO:0000256" key="4">
    <source>
        <dbReference type="ARBA" id="ARBA00022989"/>
    </source>
</evidence>
<accession>A0ABY4VF77</accession>
<keyword evidence="4 6" id="KW-1133">Transmembrane helix</keyword>
<keyword evidence="2" id="KW-1003">Cell membrane</keyword>
<dbReference type="PANTHER" id="PTHR30086">
    <property type="entry name" value="ARGININE EXPORTER PROTEIN ARGO"/>
    <property type="match status" value="1"/>
</dbReference>
<gene>
    <name evidence="7" type="ORF">MJO52_06890</name>
</gene>
<evidence type="ECO:0000256" key="5">
    <source>
        <dbReference type="ARBA" id="ARBA00023136"/>
    </source>
</evidence>
<feature type="transmembrane region" description="Helical" evidence="6">
    <location>
        <begin position="72"/>
        <end position="91"/>
    </location>
</feature>
<evidence type="ECO:0000256" key="2">
    <source>
        <dbReference type="ARBA" id="ARBA00022475"/>
    </source>
</evidence>
<feature type="transmembrane region" description="Helical" evidence="6">
    <location>
        <begin position="180"/>
        <end position="198"/>
    </location>
</feature>
<comment type="subcellular location">
    <subcellularLocation>
        <location evidence="1">Cell membrane</location>
        <topology evidence="1">Multi-pass membrane protein</topology>
    </subcellularLocation>
</comment>
<dbReference type="Pfam" id="PF01810">
    <property type="entry name" value="LysE"/>
    <property type="match status" value="1"/>
</dbReference>
<reference evidence="7" key="1">
    <citation type="submission" date="2022-02" db="EMBL/GenBank/DDBJ databases">
        <title>Coral-associated bacteria.</title>
        <authorList>
            <person name="Tang K."/>
            <person name="Wang X."/>
        </authorList>
    </citation>
    <scope>NUCLEOTIDE SEQUENCE</scope>
    <source>
        <strain evidence="7">SCSIO 43006</strain>
    </source>
</reference>
<dbReference type="RefSeq" id="WP_252085212.1">
    <property type="nucleotide sequence ID" value="NZ_CP092418.1"/>
</dbReference>
<evidence type="ECO:0000313" key="7">
    <source>
        <dbReference type="EMBL" id="USD22859.1"/>
    </source>
</evidence>
<sequence>MSMKFVLAWMAAMFPLIFSPGPANITFAAAGASLGIRRSLPLMAGIDFIFIVKGFLVGFGLMTWLTNYPVALRVLQAGGVIYLIYLAYHFAKPKSPLSQGEAPKISIWNGMLIQILNVKGWIITFTMFSIFAPNLQHEPTTTILLLIALMTILNLSTHLCWIVFGSALAKFATNDRSQRVQGMLFSLSLLLVALWIALDNPIMLI</sequence>
<proteinExistence type="predicted"/>
<feature type="transmembrane region" description="Helical" evidence="6">
    <location>
        <begin position="111"/>
        <end position="131"/>
    </location>
</feature>
<protein>
    <submittedName>
        <fullName evidence="7">LysE family translocator</fullName>
    </submittedName>
</protein>
<keyword evidence="3 6" id="KW-0812">Transmembrane</keyword>
<keyword evidence="5 6" id="KW-0472">Membrane</keyword>
<dbReference type="EMBL" id="CP092418">
    <property type="protein sequence ID" value="USD22859.1"/>
    <property type="molecule type" value="Genomic_DNA"/>
</dbReference>
<evidence type="ECO:0000256" key="3">
    <source>
        <dbReference type="ARBA" id="ARBA00022692"/>
    </source>
</evidence>
<evidence type="ECO:0000256" key="1">
    <source>
        <dbReference type="ARBA" id="ARBA00004651"/>
    </source>
</evidence>
<organism evidence="7 8">
    <name type="scientific">Microbulbifer variabilis</name>
    <dbReference type="NCBI Taxonomy" id="266805"/>
    <lineage>
        <taxon>Bacteria</taxon>
        <taxon>Pseudomonadati</taxon>
        <taxon>Pseudomonadota</taxon>
        <taxon>Gammaproteobacteria</taxon>
        <taxon>Cellvibrionales</taxon>
        <taxon>Microbulbiferaceae</taxon>
        <taxon>Microbulbifer</taxon>
    </lineage>
</organism>